<dbReference type="Proteomes" id="UP000250179">
    <property type="component" value="Chromosome"/>
</dbReference>
<protein>
    <recommendedName>
        <fullName evidence="3">KaiC-like domain-containing protein</fullName>
    </recommendedName>
</protein>
<gene>
    <name evidence="1" type="ORF">A3L09_02435</name>
</gene>
<dbReference type="GeneID" id="33319232"/>
<evidence type="ECO:0000313" key="2">
    <source>
        <dbReference type="Proteomes" id="UP000250179"/>
    </source>
</evidence>
<dbReference type="RefSeq" id="WP_088857468.1">
    <property type="nucleotide sequence ID" value="NZ_CP014862.1"/>
</dbReference>
<dbReference type="Gene3D" id="3.40.50.11570">
    <property type="entry name" value="Protein of unknown function DUF257"/>
    <property type="match status" value="1"/>
</dbReference>
<proteinExistence type="predicted"/>
<accession>A0A2Z2M9W9</accession>
<dbReference type="AlphaFoldDB" id="A0A2Z2M9W9"/>
<reference evidence="1 2" key="1">
    <citation type="submission" date="2016-03" db="EMBL/GenBank/DDBJ databases">
        <title>Complete genome sequence of Thermococcus profundus strain DT5432.</title>
        <authorList>
            <person name="Oger P.M."/>
        </authorList>
    </citation>
    <scope>NUCLEOTIDE SEQUENCE [LARGE SCALE GENOMIC DNA]</scope>
    <source>
        <strain evidence="1 2">DT 5432</strain>
    </source>
</reference>
<dbReference type="KEGG" id="tprf:A3L09_02435"/>
<dbReference type="OrthoDB" id="85940at2157"/>
<sequence length="245" mass="27659">MEEPNGPLQLLDSIESLLKKLKPGGMTLIENESSMGAEMTLYVLSKYAKKMGMSIIIEDVLDIFPLYVKHMEMMGLGIDLNSVEVIKIGGSEDYGKVAGRINVSDDPEVYTRKRRDYLREKKKHLLINPGLERYLAFHNDFSSVYALINSIKSSMDTNVRFNVYIVDVPILENLELNPLPILEDIATSVVHLQDTGEYLDIRFKKSIFTLMYDINRVLVSPKDIVSWGERIGGNSDGPSGVPEER</sequence>
<evidence type="ECO:0008006" key="3">
    <source>
        <dbReference type="Google" id="ProtNLM"/>
    </source>
</evidence>
<name>A0A2Z2M9W9_THEPR</name>
<dbReference type="EMBL" id="CP014862">
    <property type="protein sequence ID" value="ASJ02203.1"/>
    <property type="molecule type" value="Genomic_DNA"/>
</dbReference>
<dbReference type="InterPro" id="IPR005489">
    <property type="entry name" value="DUF257"/>
</dbReference>
<evidence type="ECO:0000313" key="1">
    <source>
        <dbReference type="EMBL" id="ASJ02203.1"/>
    </source>
</evidence>
<keyword evidence="2" id="KW-1185">Reference proteome</keyword>
<organism evidence="1 2">
    <name type="scientific">Thermococcus profundus</name>
    <dbReference type="NCBI Taxonomy" id="49899"/>
    <lineage>
        <taxon>Archaea</taxon>
        <taxon>Methanobacteriati</taxon>
        <taxon>Methanobacteriota</taxon>
        <taxon>Thermococci</taxon>
        <taxon>Thermococcales</taxon>
        <taxon>Thermococcaceae</taxon>
        <taxon>Thermococcus</taxon>
    </lineage>
</organism>
<dbReference type="Pfam" id="PF03192">
    <property type="entry name" value="DUF257"/>
    <property type="match status" value="1"/>
</dbReference>